<keyword evidence="2" id="KW-1185">Reference proteome</keyword>
<organism evidence="1 2">
    <name type="scientific">Roseomonas populi</name>
    <dbReference type="NCBI Taxonomy" id="3121582"/>
    <lineage>
        <taxon>Bacteria</taxon>
        <taxon>Pseudomonadati</taxon>
        <taxon>Pseudomonadota</taxon>
        <taxon>Alphaproteobacteria</taxon>
        <taxon>Acetobacterales</taxon>
        <taxon>Roseomonadaceae</taxon>
        <taxon>Roseomonas</taxon>
    </lineage>
</organism>
<comment type="caution">
    <text evidence="1">The sequence shown here is derived from an EMBL/GenBank/DDBJ whole genome shotgun (WGS) entry which is preliminary data.</text>
</comment>
<accession>A0ABT1X264</accession>
<protein>
    <submittedName>
        <fullName evidence="1">Uncharacterized protein</fullName>
    </submittedName>
</protein>
<proteinExistence type="predicted"/>
<name>A0ABT1X264_9PROT</name>
<reference evidence="1 2" key="1">
    <citation type="submission" date="2022-06" db="EMBL/GenBank/DDBJ databases">
        <title>Roseomonas CN29.</title>
        <authorList>
            <person name="Cheng Y."/>
            <person name="He X."/>
        </authorList>
    </citation>
    <scope>NUCLEOTIDE SEQUENCE [LARGE SCALE GENOMIC DNA]</scope>
    <source>
        <strain evidence="1 2">CN29</strain>
    </source>
</reference>
<dbReference type="EMBL" id="JANJOU010000003">
    <property type="protein sequence ID" value="MCR0981819.1"/>
    <property type="molecule type" value="Genomic_DNA"/>
</dbReference>
<evidence type="ECO:0000313" key="1">
    <source>
        <dbReference type="EMBL" id="MCR0981819.1"/>
    </source>
</evidence>
<evidence type="ECO:0000313" key="2">
    <source>
        <dbReference type="Proteomes" id="UP001524642"/>
    </source>
</evidence>
<dbReference type="Proteomes" id="UP001524642">
    <property type="component" value="Unassembled WGS sequence"/>
</dbReference>
<sequence>MDQLPLDLLTGSEDMVTASRPWPEECTPALRRVLEKARSCGCVRRAGIYADRPQEDAAKEPGFDWQTPIDRCVALGWLNAGEAFNTYVLTAQGSAQLAKAADDVGGAP</sequence>
<dbReference type="RefSeq" id="WP_257715481.1">
    <property type="nucleotide sequence ID" value="NZ_JANJOU010000003.1"/>
</dbReference>
<gene>
    <name evidence="1" type="ORF">NRP21_07130</name>
</gene>